<proteinExistence type="predicted"/>
<dbReference type="AlphaFoldDB" id="A0A4R6ITP8"/>
<dbReference type="EMBL" id="SNWP01000013">
    <property type="protein sequence ID" value="TDO25346.1"/>
    <property type="molecule type" value="Genomic_DNA"/>
</dbReference>
<evidence type="ECO:0000313" key="3">
    <source>
        <dbReference type="Proteomes" id="UP000295741"/>
    </source>
</evidence>
<dbReference type="SUPFAM" id="SSF48452">
    <property type="entry name" value="TPR-like"/>
    <property type="match status" value="1"/>
</dbReference>
<comment type="caution">
    <text evidence="2">The sequence shown here is derived from an EMBL/GenBank/DDBJ whole genome shotgun (WGS) entry which is preliminary data.</text>
</comment>
<dbReference type="InterPro" id="IPR011990">
    <property type="entry name" value="TPR-like_helical_dom_sf"/>
</dbReference>
<dbReference type="Gene3D" id="1.25.40.10">
    <property type="entry name" value="Tetratricopeptide repeat domain"/>
    <property type="match status" value="1"/>
</dbReference>
<evidence type="ECO:0008006" key="4">
    <source>
        <dbReference type="Google" id="ProtNLM"/>
    </source>
</evidence>
<protein>
    <recommendedName>
        <fullName evidence="4">Tetratricopeptide repeat protein</fullName>
    </recommendedName>
</protein>
<feature type="signal peptide" evidence="1">
    <location>
        <begin position="1"/>
        <end position="21"/>
    </location>
</feature>
<gene>
    <name evidence="2" type="ORF">BC659_2886</name>
</gene>
<dbReference type="OrthoDB" id="174931at2"/>
<name>A0A4R6ITP8_9BACT</name>
<evidence type="ECO:0000313" key="2">
    <source>
        <dbReference type="EMBL" id="TDO25346.1"/>
    </source>
</evidence>
<keyword evidence="3" id="KW-1185">Reference proteome</keyword>
<reference evidence="2 3" key="1">
    <citation type="submission" date="2019-03" db="EMBL/GenBank/DDBJ databases">
        <title>Genomic Encyclopedia of Archaeal and Bacterial Type Strains, Phase II (KMG-II): from individual species to whole genera.</title>
        <authorList>
            <person name="Goeker M."/>
        </authorList>
    </citation>
    <scope>NUCLEOTIDE SEQUENCE [LARGE SCALE GENOMIC DNA]</scope>
    <source>
        <strain evidence="2 3">DSM 28323</strain>
    </source>
</reference>
<sequence length="539" mass="61315">MKTVSFLLTLFVLLFAQNSMAQNNMITASMNTEVREKYIQKAALLRRDEQFSAAVQQLDSILVHQPADAPILLFKGDLLLQARRFADAVTVYKQLLPLAFETTIARINLSYALFMNHQPAKALGYAEKAWINDPANKSAIINYFNALLWNIKTKEAGSFLEQQDSLLSNAQKLVLKARLFTTSGQYQEGLKYYDSLVKTYPDKYYVQEYAEVLLGKKEVDQSSATMLKAKGLFSENEYKSYTNKLKAMQQQNAGTEMVYFNDIAGNTRIENSIWWQQSENKKYRLRASAGYVTLTSKAGEKTSTQFAHVRADERWSRAWTGETDIHLQLIQTHTGEQFAGITGQQTFRYQPNDRRMVGFSVSSDILNFTPSLLGKNIRNHSLGYLTHIMLDGKTGFYSQGAVGILTDRNKRVQFFGSVYRLLRTEPTLKAGINFSALHYADSSIKTYFSPNRYMNTEIFADYSTALPGLSKFYCQMQAAAGMQKIESGKWEPSLRLQTEIGIRLQQLEATLKYQTSTVAAANGTGYQFNWYTARVLFRW</sequence>
<evidence type="ECO:0000256" key="1">
    <source>
        <dbReference type="SAM" id="SignalP"/>
    </source>
</evidence>
<feature type="chain" id="PRO_5020756852" description="Tetratricopeptide repeat protein" evidence="1">
    <location>
        <begin position="22"/>
        <end position="539"/>
    </location>
</feature>
<dbReference type="Proteomes" id="UP000295741">
    <property type="component" value="Unassembled WGS sequence"/>
</dbReference>
<dbReference type="Pfam" id="PF13432">
    <property type="entry name" value="TPR_16"/>
    <property type="match status" value="1"/>
</dbReference>
<organism evidence="2 3">
    <name type="scientific">Sediminibacterium goheungense</name>
    <dbReference type="NCBI Taxonomy" id="1086393"/>
    <lineage>
        <taxon>Bacteria</taxon>
        <taxon>Pseudomonadati</taxon>
        <taxon>Bacteroidota</taxon>
        <taxon>Chitinophagia</taxon>
        <taxon>Chitinophagales</taxon>
        <taxon>Chitinophagaceae</taxon>
        <taxon>Sediminibacterium</taxon>
    </lineage>
</organism>
<accession>A0A4R6ITP8</accession>
<keyword evidence="1" id="KW-0732">Signal</keyword>
<dbReference type="RefSeq" id="WP_133475460.1">
    <property type="nucleotide sequence ID" value="NZ_SNWP01000013.1"/>
</dbReference>